<comment type="caution">
    <text evidence="2">The sequence shown here is derived from an EMBL/GenBank/DDBJ whole genome shotgun (WGS) entry which is preliminary data.</text>
</comment>
<accession>A0A6V7HIQ8</accession>
<gene>
    <name evidence="2" type="ORF">MHI_LOCUS865613</name>
</gene>
<organism evidence="2 3">
    <name type="scientific">Heterotrigona itama</name>
    <dbReference type="NCBI Taxonomy" id="395501"/>
    <lineage>
        <taxon>Eukaryota</taxon>
        <taxon>Metazoa</taxon>
        <taxon>Ecdysozoa</taxon>
        <taxon>Arthropoda</taxon>
        <taxon>Hexapoda</taxon>
        <taxon>Insecta</taxon>
        <taxon>Pterygota</taxon>
        <taxon>Neoptera</taxon>
        <taxon>Endopterygota</taxon>
        <taxon>Hymenoptera</taxon>
        <taxon>Apocrita</taxon>
        <taxon>Aculeata</taxon>
        <taxon>Apoidea</taxon>
        <taxon>Anthophila</taxon>
        <taxon>Apidae</taxon>
        <taxon>Heterotrigona</taxon>
    </lineage>
</organism>
<dbReference type="AlphaFoldDB" id="A0A6V7HIQ8"/>
<dbReference type="Proteomes" id="UP000752696">
    <property type="component" value="Unassembled WGS sequence"/>
</dbReference>
<reference evidence="2" key="1">
    <citation type="submission" date="2020-07" db="EMBL/GenBank/DDBJ databases">
        <authorList>
            <person name="Nazaruddin N."/>
        </authorList>
    </citation>
    <scope>NUCLEOTIDE SEQUENCE</scope>
</reference>
<sequence>MLQWPTWFYRPDFPLGTSLPASHVSNVSSVPTSSPLCSRSHSQPEAPKAPDFLDGNKIHGQTPTICTAAHGDREERASESRYDVVIKIPPGTLSPALKLSAD</sequence>
<dbReference type="EMBL" id="CAJDYZ010011463">
    <property type="protein sequence ID" value="CAD1479495.1"/>
    <property type="molecule type" value="Genomic_DNA"/>
</dbReference>
<feature type="region of interest" description="Disordered" evidence="1">
    <location>
        <begin position="30"/>
        <end position="62"/>
    </location>
</feature>
<protein>
    <submittedName>
        <fullName evidence="2">Uncharacterized protein</fullName>
    </submittedName>
</protein>
<keyword evidence="3" id="KW-1185">Reference proteome</keyword>
<proteinExistence type="predicted"/>
<evidence type="ECO:0000313" key="2">
    <source>
        <dbReference type="EMBL" id="CAD1479495.1"/>
    </source>
</evidence>
<evidence type="ECO:0000256" key="1">
    <source>
        <dbReference type="SAM" id="MobiDB-lite"/>
    </source>
</evidence>
<dbReference type="OrthoDB" id="7610354at2759"/>
<name>A0A6V7HIQ8_9HYME</name>
<evidence type="ECO:0000313" key="3">
    <source>
        <dbReference type="Proteomes" id="UP000752696"/>
    </source>
</evidence>